<evidence type="ECO:0000313" key="5">
    <source>
        <dbReference type="Proteomes" id="UP000002297"/>
    </source>
</evidence>
<dbReference type="GO" id="GO:0003677">
    <property type="term" value="F:DNA binding"/>
    <property type="evidence" value="ECO:0007669"/>
    <property type="project" value="UniProtKB-UniRule"/>
</dbReference>
<dbReference type="OrthoDB" id="9814200at2"/>
<dbReference type="Gene3D" id="1.10.10.60">
    <property type="entry name" value="Homeodomain-like"/>
    <property type="match status" value="1"/>
</dbReference>
<dbReference type="AlphaFoldDB" id="A3U7E1"/>
<evidence type="ECO:0000256" key="2">
    <source>
        <dbReference type="PROSITE-ProRule" id="PRU00335"/>
    </source>
</evidence>
<reference evidence="4 5" key="1">
    <citation type="journal article" date="2010" name="J. Bacteriol.">
        <title>The complete genome sequence of Croceibacter atlanticus HTCC2559T.</title>
        <authorList>
            <person name="Oh H.M."/>
            <person name="Kang I."/>
            <person name="Ferriera S."/>
            <person name="Giovannoni S.J."/>
            <person name="Cho J.C."/>
        </authorList>
    </citation>
    <scope>NUCLEOTIDE SEQUENCE [LARGE SCALE GENOMIC DNA]</scope>
    <source>
        <strain evidence="5">ATCC BAA-628 / HTCC2559 / KCTC 12090</strain>
    </source>
</reference>
<dbReference type="EMBL" id="CP002046">
    <property type="protein sequence ID" value="EAP88158.1"/>
    <property type="molecule type" value="Genomic_DNA"/>
</dbReference>
<feature type="DNA-binding region" description="H-T-H motif" evidence="2">
    <location>
        <begin position="27"/>
        <end position="46"/>
    </location>
</feature>
<dbReference type="STRING" id="216432.CA2559_05345"/>
<dbReference type="PANTHER" id="PTHR43479">
    <property type="entry name" value="ACREF/ENVCD OPERON REPRESSOR-RELATED"/>
    <property type="match status" value="1"/>
</dbReference>
<proteinExistence type="predicted"/>
<keyword evidence="1 2" id="KW-0238">DNA-binding</keyword>
<dbReference type="SUPFAM" id="SSF46689">
    <property type="entry name" value="Homeodomain-like"/>
    <property type="match status" value="1"/>
</dbReference>
<dbReference type="PROSITE" id="PS50977">
    <property type="entry name" value="HTH_TETR_2"/>
    <property type="match status" value="1"/>
</dbReference>
<gene>
    <name evidence="4" type="ordered locus">CA2559_05345</name>
</gene>
<dbReference type="HOGENOM" id="CLU_069356_12_4_10"/>
<dbReference type="InterPro" id="IPR041490">
    <property type="entry name" value="KstR2_TetR_C"/>
</dbReference>
<name>A3U7E1_CROAH</name>
<dbReference type="eggNOG" id="COG1309">
    <property type="taxonomic scope" value="Bacteria"/>
</dbReference>
<dbReference type="InterPro" id="IPR036271">
    <property type="entry name" value="Tet_transcr_reg_TetR-rel_C_sf"/>
</dbReference>
<dbReference type="Gene3D" id="1.10.357.10">
    <property type="entry name" value="Tetracycline Repressor, domain 2"/>
    <property type="match status" value="1"/>
</dbReference>
<dbReference type="PANTHER" id="PTHR43479:SF11">
    <property type="entry name" value="ACREF_ENVCD OPERON REPRESSOR-RELATED"/>
    <property type="match status" value="1"/>
</dbReference>
<dbReference type="KEGG" id="cat:CA2559_05345"/>
<dbReference type="InterPro" id="IPR001647">
    <property type="entry name" value="HTH_TetR"/>
</dbReference>
<dbReference type="PRINTS" id="PR00455">
    <property type="entry name" value="HTHTETR"/>
</dbReference>
<dbReference type="SUPFAM" id="SSF48498">
    <property type="entry name" value="Tetracyclin repressor-like, C-terminal domain"/>
    <property type="match status" value="1"/>
</dbReference>
<evidence type="ECO:0000256" key="1">
    <source>
        <dbReference type="ARBA" id="ARBA00023125"/>
    </source>
</evidence>
<sequence>MKVLNRKSEILKVAKDLITEKGYNAVSMRDLAKALDIKAASLYNHIANKQEILSTIILEIAEAFTVGMTQIFNEETTSINKLQDLIGLHIDISINNSGAMAMMHNDWKHLEADELIRFVTLRNAYENNFRTIIKQGINQGEIINKNPEVIVFSMLSTLQTMYLWYEKRGKMDVNILKTDMVSVLLDGIRT</sequence>
<organism evidence="4 5">
    <name type="scientific">Croceibacter atlanticus (strain ATCC BAA-628 / JCM 21780 / CIP 108009 / IAM 15332 / KCTC 12090 / HTCC2559)</name>
    <dbReference type="NCBI Taxonomy" id="216432"/>
    <lineage>
        <taxon>Bacteria</taxon>
        <taxon>Pseudomonadati</taxon>
        <taxon>Bacteroidota</taxon>
        <taxon>Flavobacteriia</taxon>
        <taxon>Flavobacteriales</taxon>
        <taxon>Flavobacteriaceae</taxon>
        <taxon>Croceibacter</taxon>
    </lineage>
</organism>
<evidence type="ECO:0000259" key="3">
    <source>
        <dbReference type="PROSITE" id="PS50977"/>
    </source>
</evidence>
<protein>
    <submittedName>
        <fullName evidence="4">Transcriptional regulator, tetR family protein</fullName>
    </submittedName>
</protein>
<dbReference type="Pfam" id="PF17932">
    <property type="entry name" value="TetR_C_24"/>
    <property type="match status" value="1"/>
</dbReference>
<dbReference type="InterPro" id="IPR009057">
    <property type="entry name" value="Homeodomain-like_sf"/>
</dbReference>
<dbReference type="Proteomes" id="UP000002297">
    <property type="component" value="Chromosome"/>
</dbReference>
<keyword evidence="5" id="KW-1185">Reference proteome</keyword>
<dbReference type="InterPro" id="IPR050624">
    <property type="entry name" value="HTH-type_Tx_Regulator"/>
</dbReference>
<feature type="domain" description="HTH tetR-type" evidence="3">
    <location>
        <begin position="4"/>
        <end position="64"/>
    </location>
</feature>
<dbReference type="Pfam" id="PF00440">
    <property type="entry name" value="TetR_N"/>
    <property type="match status" value="1"/>
</dbReference>
<accession>A3U7E1</accession>
<evidence type="ECO:0000313" key="4">
    <source>
        <dbReference type="EMBL" id="EAP88158.1"/>
    </source>
</evidence>